<feature type="transmembrane region" description="Helical" evidence="5">
    <location>
        <begin position="420"/>
        <end position="441"/>
    </location>
</feature>
<feature type="transmembrane region" description="Helical" evidence="5">
    <location>
        <begin position="95"/>
        <end position="112"/>
    </location>
</feature>
<dbReference type="PANTHER" id="PTHR23502:SF64">
    <property type="entry name" value="TRANSPORTER, PUTATIVE (AFU_ORTHOLOGUE AFUA_3G11760)-RELATED"/>
    <property type="match status" value="1"/>
</dbReference>
<keyword evidence="3 5" id="KW-1133">Transmembrane helix</keyword>
<comment type="subcellular location">
    <subcellularLocation>
        <location evidence="1">Membrane</location>
        <topology evidence="1">Multi-pass membrane protein</topology>
    </subcellularLocation>
</comment>
<dbReference type="PROSITE" id="PS50850">
    <property type="entry name" value="MFS"/>
    <property type="match status" value="1"/>
</dbReference>
<evidence type="ECO:0000256" key="2">
    <source>
        <dbReference type="ARBA" id="ARBA00022692"/>
    </source>
</evidence>
<dbReference type="GO" id="GO:0022857">
    <property type="term" value="F:transmembrane transporter activity"/>
    <property type="evidence" value="ECO:0007669"/>
    <property type="project" value="InterPro"/>
</dbReference>
<evidence type="ECO:0000313" key="8">
    <source>
        <dbReference type="Proteomes" id="UP000218334"/>
    </source>
</evidence>
<dbReference type="Gene3D" id="1.20.1250.20">
    <property type="entry name" value="MFS general substrate transporter like domains"/>
    <property type="match status" value="1"/>
</dbReference>
<feature type="transmembrane region" description="Helical" evidence="5">
    <location>
        <begin position="157"/>
        <end position="178"/>
    </location>
</feature>
<evidence type="ECO:0000256" key="4">
    <source>
        <dbReference type="ARBA" id="ARBA00023136"/>
    </source>
</evidence>
<evidence type="ECO:0000256" key="3">
    <source>
        <dbReference type="ARBA" id="ARBA00022989"/>
    </source>
</evidence>
<dbReference type="Proteomes" id="UP000218334">
    <property type="component" value="Unassembled WGS sequence"/>
</dbReference>
<dbReference type="InterPro" id="IPR036259">
    <property type="entry name" value="MFS_trans_sf"/>
</dbReference>
<feature type="transmembrane region" description="Helical" evidence="5">
    <location>
        <begin position="29"/>
        <end position="51"/>
    </location>
</feature>
<dbReference type="GO" id="GO:0005886">
    <property type="term" value="C:plasma membrane"/>
    <property type="evidence" value="ECO:0007669"/>
    <property type="project" value="TreeGrafter"/>
</dbReference>
<evidence type="ECO:0000256" key="1">
    <source>
        <dbReference type="ARBA" id="ARBA00004141"/>
    </source>
</evidence>
<dbReference type="SUPFAM" id="SSF103473">
    <property type="entry name" value="MFS general substrate transporter"/>
    <property type="match status" value="1"/>
</dbReference>
<evidence type="ECO:0000313" key="7">
    <source>
        <dbReference type="EMBL" id="PBK60698.1"/>
    </source>
</evidence>
<keyword evidence="8" id="KW-1185">Reference proteome</keyword>
<dbReference type="Pfam" id="PF07690">
    <property type="entry name" value="MFS_1"/>
    <property type="match status" value="1"/>
</dbReference>
<dbReference type="EMBL" id="KZ293483">
    <property type="protein sequence ID" value="PBK60698.1"/>
    <property type="molecule type" value="Genomic_DNA"/>
</dbReference>
<feature type="transmembrane region" description="Helical" evidence="5">
    <location>
        <begin position="124"/>
        <end position="145"/>
    </location>
</feature>
<gene>
    <name evidence="7" type="ORF">ARMSODRAFT_965802</name>
</gene>
<evidence type="ECO:0000259" key="6">
    <source>
        <dbReference type="PROSITE" id="PS50850"/>
    </source>
</evidence>
<sequence>MTISEQTPLLNKHEVGVYERFTRGRKRGILALISWCGLLPLFISGSFFPSVPAIARDLDSSGSVISLAVSLSVLATSIGSLAAASYSSFYGRRPVYLVGLPLLCVGSLGVALSQTVSQLMVWRFLQTFGASPGLSVGAGVIGDIYKLEERGGAMGIFFGACLLGPALAPLSAGVVAHFSSWRTMQFILGGAGFGAFICMYLFFSETSHPGVRGVDKLKIEEHSTAPFVWVNPLRSLALLRSPNLVAVTIAGLTVLTTEYVLLTALPYTIGARYNITNEAYLGLCFIPIGLGNFIGAPAAGRFSDYLVKRYRQRRGGEWYPEDRLRGTLIGAAFFVPLSVLGSGLLTEYVPGKVGLIGNFVCLFLNGFGVDLVLSPSSAYGVDIMHSRSAESMAANNALRSFFMSILIAGILPMVNTVGVAATDAVAAAFAWVGFLILWLTIQYGDRMRHWVDVEYSTEQDN</sequence>
<feature type="transmembrane region" description="Helical" evidence="5">
    <location>
        <begin position="356"/>
        <end position="375"/>
    </location>
</feature>
<dbReference type="InterPro" id="IPR020846">
    <property type="entry name" value="MFS_dom"/>
</dbReference>
<dbReference type="PANTHER" id="PTHR23502">
    <property type="entry name" value="MAJOR FACILITATOR SUPERFAMILY"/>
    <property type="match status" value="1"/>
</dbReference>
<feature type="transmembrane region" description="Helical" evidence="5">
    <location>
        <begin position="244"/>
        <end position="267"/>
    </location>
</feature>
<keyword evidence="2 5" id="KW-0812">Transmembrane</keyword>
<accession>A0A2H3B3X4</accession>
<dbReference type="AlphaFoldDB" id="A0A2H3B3X4"/>
<reference evidence="8" key="1">
    <citation type="journal article" date="2017" name="Nat. Ecol. Evol.">
        <title>Genome expansion and lineage-specific genetic innovations in the forest pathogenic fungi Armillaria.</title>
        <authorList>
            <person name="Sipos G."/>
            <person name="Prasanna A.N."/>
            <person name="Walter M.C."/>
            <person name="O'Connor E."/>
            <person name="Balint B."/>
            <person name="Krizsan K."/>
            <person name="Kiss B."/>
            <person name="Hess J."/>
            <person name="Varga T."/>
            <person name="Slot J."/>
            <person name="Riley R."/>
            <person name="Boka B."/>
            <person name="Rigling D."/>
            <person name="Barry K."/>
            <person name="Lee J."/>
            <person name="Mihaltcheva S."/>
            <person name="LaButti K."/>
            <person name="Lipzen A."/>
            <person name="Waldron R."/>
            <person name="Moloney N.M."/>
            <person name="Sperisen C."/>
            <person name="Kredics L."/>
            <person name="Vagvoelgyi C."/>
            <person name="Patrignani A."/>
            <person name="Fitzpatrick D."/>
            <person name="Nagy I."/>
            <person name="Doyle S."/>
            <person name="Anderson J.B."/>
            <person name="Grigoriev I.V."/>
            <person name="Gueldener U."/>
            <person name="Muensterkoetter M."/>
            <person name="Nagy L.G."/>
        </authorList>
    </citation>
    <scope>NUCLEOTIDE SEQUENCE [LARGE SCALE GENOMIC DNA]</scope>
    <source>
        <strain evidence="8">28-4</strain>
    </source>
</reference>
<feature type="transmembrane region" description="Helical" evidence="5">
    <location>
        <begin position="279"/>
        <end position="303"/>
    </location>
</feature>
<feature type="transmembrane region" description="Helical" evidence="5">
    <location>
        <begin position="324"/>
        <end position="344"/>
    </location>
</feature>
<protein>
    <submittedName>
        <fullName evidence="7">MFS general substrate transporter</fullName>
    </submittedName>
</protein>
<name>A0A2H3B3X4_9AGAR</name>
<evidence type="ECO:0000256" key="5">
    <source>
        <dbReference type="SAM" id="Phobius"/>
    </source>
</evidence>
<dbReference type="InterPro" id="IPR011701">
    <property type="entry name" value="MFS"/>
</dbReference>
<organism evidence="7 8">
    <name type="scientific">Armillaria solidipes</name>
    <dbReference type="NCBI Taxonomy" id="1076256"/>
    <lineage>
        <taxon>Eukaryota</taxon>
        <taxon>Fungi</taxon>
        <taxon>Dikarya</taxon>
        <taxon>Basidiomycota</taxon>
        <taxon>Agaricomycotina</taxon>
        <taxon>Agaricomycetes</taxon>
        <taxon>Agaricomycetidae</taxon>
        <taxon>Agaricales</taxon>
        <taxon>Marasmiineae</taxon>
        <taxon>Physalacriaceae</taxon>
        <taxon>Armillaria</taxon>
    </lineage>
</organism>
<keyword evidence="4 5" id="KW-0472">Membrane</keyword>
<feature type="transmembrane region" description="Helical" evidence="5">
    <location>
        <begin position="63"/>
        <end position="83"/>
    </location>
</feature>
<feature type="transmembrane region" description="Helical" evidence="5">
    <location>
        <begin position="396"/>
        <end position="414"/>
    </location>
</feature>
<feature type="transmembrane region" description="Helical" evidence="5">
    <location>
        <begin position="184"/>
        <end position="203"/>
    </location>
</feature>
<feature type="domain" description="Major facilitator superfamily (MFS) profile" evidence="6">
    <location>
        <begin position="29"/>
        <end position="445"/>
    </location>
</feature>
<proteinExistence type="predicted"/>
<dbReference type="STRING" id="1076256.A0A2H3B3X4"/>